<evidence type="ECO:0000313" key="2">
    <source>
        <dbReference type="Proteomes" id="UP000509367"/>
    </source>
</evidence>
<dbReference type="EMBL" id="CP054836">
    <property type="protein sequence ID" value="QKV18633.1"/>
    <property type="molecule type" value="Genomic_DNA"/>
</dbReference>
<organism evidence="1 2">
    <name type="scientific">Oricola thermophila</name>
    <dbReference type="NCBI Taxonomy" id="2742145"/>
    <lineage>
        <taxon>Bacteria</taxon>
        <taxon>Pseudomonadati</taxon>
        <taxon>Pseudomonadota</taxon>
        <taxon>Alphaproteobacteria</taxon>
        <taxon>Hyphomicrobiales</taxon>
        <taxon>Ahrensiaceae</taxon>
        <taxon>Oricola</taxon>
    </lineage>
</organism>
<gene>
    <name evidence="1" type="ORF">HTY61_09320</name>
</gene>
<dbReference type="RefSeq" id="WP_175276526.1">
    <property type="nucleotide sequence ID" value="NZ_CP054836.1"/>
</dbReference>
<keyword evidence="2" id="KW-1185">Reference proteome</keyword>
<sequence length="110" mass="12479">MRGKHFDPGRLRHEMRLQRATRVPDALGGHAETWETVATLWARLEPAAGVVSRADGEEAEITHRVVLRADARVKRGMRLVEDGRILAIRAVRDLDETGRYLLCLTREETP</sequence>
<reference evidence="1 2" key="1">
    <citation type="submission" date="2020-06" db="EMBL/GenBank/DDBJ databases">
        <title>Oricola thermophila sp. nov. isolated from a tidal sediments.</title>
        <authorList>
            <person name="Kwon K.K."/>
            <person name="Yang S.-H."/>
            <person name="Park M.-J."/>
        </authorList>
    </citation>
    <scope>NUCLEOTIDE SEQUENCE [LARGE SCALE GENOMIC DNA]</scope>
    <source>
        <strain evidence="1 2">MEBiC13590</strain>
    </source>
</reference>
<dbReference type="Proteomes" id="UP000509367">
    <property type="component" value="Chromosome"/>
</dbReference>
<accession>A0A6N1VDM9</accession>
<dbReference type="InterPro" id="IPR038666">
    <property type="entry name" value="SSP1_head-tail_sf"/>
</dbReference>
<name>A0A6N1VDM9_9HYPH</name>
<dbReference type="KEGG" id="orm:HTY61_09320"/>
<evidence type="ECO:0000313" key="1">
    <source>
        <dbReference type="EMBL" id="QKV18633.1"/>
    </source>
</evidence>
<proteinExistence type="predicted"/>
<dbReference type="Gene3D" id="2.40.10.270">
    <property type="entry name" value="Bacteriophage SPP1 head-tail adaptor protein"/>
    <property type="match status" value="1"/>
</dbReference>
<dbReference type="AlphaFoldDB" id="A0A6N1VDM9"/>
<dbReference type="Pfam" id="PF05521">
    <property type="entry name" value="Phage_HCP"/>
    <property type="match status" value="1"/>
</dbReference>
<dbReference type="InterPro" id="IPR008767">
    <property type="entry name" value="Phage_SPP1_head-tail_adaptor"/>
</dbReference>
<protein>
    <submittedName>
        <fullName evidence="1">Phage head closure protein</fullName>
    </submittedName>
</protein>
<dbReference type="NCBIfam" id="TIGR01563">
    <property type="entry name" value="gp16_SPP1"/>
    <property type="match status" value="1"/>
</dbReference>